<dbReference type="EMBL" id="CP002432">
    <property type="protein sequence ID" value="ADU64950.1"/>
    <property type="molecule type" value="Genomic_DNA"/>
</dbReference>
<feature type="transmembrane region" description="Helical" evidence="9">
    <location>
        <begin position="186"/>
        <end position="214"/>
    </location>
</feature>
<comment type="subcellular location">
    <subcellularLocation>
        <location evidence="1">Cell inner membrane</location>
        <topology evidence="1">Multi-pass membrane protein</topology>
    </subcellularLocation>
</comment>
<feature type="domain" description="Type II secretion system protein GspF" evidence="10">
    <location>
        <begin position="84"/>
        <end position="207"/>
    </location>
</feature>
<keyword evidence="7 9" id="KW-0472">Membrane</keyword>
<dbReference type="PANTHER" id="PTHR30012">
    <property type="entry name" value="GENERAL SECRETION PATHWAY PROTEIN"/>
    <property type="match status" value="1"/>
</dbReference>
<dbReference type="HOGENOM" id="CLU_035032_2_2_0"/>
<dbReference type="Gene3D" id="1.20.81.30">
    <property type="entry name" value="Type II secretion system (T2SS), domain F"/>
    <property type="match status" value="2"/>
</dbReference>
<dbReference type="GO" id="GO:0015628">
    <property type="term" value="P:protein secretion by the type II secretion system"/>
    <property type="evidence" value="ECO:0007669"/>
    <property type="project" value="TreeGrafter"/>
</dbReference>
<keyword evidence="6 9" id="KW-1133">Transmembrane helix</keyword>
<dbReference type="InterPro" id="IPR042094">
    <property type="entry name" value="T2SS_GspF_sf"/>
</dbReference>
<dbReference type="Pfam" id="PF00482">
    <property type="entry name" value="T2SSF"/>
    <property type="match status" value="2"/>
</dbReference>
<evidence type="ECO:0000256" key="8">
    <source>
        <dbReference type="SAM" id="MobiDB-lite"/>
    </source>
</evidence>
<accession>E6W611</accession>
<dbReference type="STRING" id="653733.Selin_0193"/>
<evidence type="ECO:0000313" key="12">
    <source>
        <dbReference type="Proteomes" id="UP000002572"/>
    </source>
</evidence>
<dbReference type="OrthoDB" id="9805682at2"/>
<evidence type="ECO:0000256" key="3">
    <source>
        <dbReference type="ARBA" id="ARBA00022475"/>
    </source>
</evidence>
<feature type="transmembrane region" description="Helical" evidence="9">
    <location>
        <begin position="390"/>
        <end position="411"/>
    </location>
</feature>
<evidence type="ECO:0000256" key="4">
    <source>
        <dbReference type="ARBA" id="ARBA00022519"/>
    </source>
</evidence>
<dbReference type="FunCoup" id="E6W611">
    <property type="interactions" value="28"/>
</dbReference>
<dbReference type="Proteomes" id="UP000002572">
    <property type="component" value="Chromosome"/>
</dbReference>
<dbReference type="KEGG" id="din:Selin_0193"/>
<dbReference type="RefSeq" id="WP_013504839.1">
    <property type="nucleotide sequence ID" value="NC_014836.1"/>
</dbReference>
<dbReference type="InParanoid" id="E6W611"/>
<evidence type="ECO:0000256" key="1">
    <source>
        <dbReference type="ARBA" id="ARBA00004429"/>
    </source>
</evidence>
<feature type="transmembrane region" description="Helical" evidence="9">
    <location>
        <begin position="234"/>
        <end position="252"/>
    </location>
</feature>
<dbReference type="eggNOG" id="COG1459">
    <property type="taxonomic scope" value="Bacteria"/>
</dbReference>
<protein>
    <submittedName>
        <fullName evidence="11">Type II secretion system F domain protein</fullName>
    </submittedName>
</protein>
<comment type="similarity">
    <text evidence="2">Belongs to the GSP F family.</text>
</comment>
<evidence type="ECO:0000256" key="7">
    <source>
        <dbReference type="ARBA" id="ARBA00023136"/>
    </source>
</evidence>
<evidence type="ECO:0000313" key="11">
    <source>
        <dbReference type="EMBL" id="ADU64950.1"/>
    </source>
</evidence>
<feature type="domain" description="Type II secretion system protein GspF" evidence="10">
    <location>
        <begin position="287"/>
        <end position="409"/>
    </location>
</feature>
<evidence type="ECO:0000256" key="6">
    <source>
        <dbReference type="ARBA" id="ARBA00022989"/>
    </source>
</evidence>
<dbReference type="PRINTS" id="PR00812">
    <property type="entry name" value="BCTERIALGSPF"/>
</dbReference>
<evidence type="ECO:0000259" key="10">
    <source>
        <dbReference type="Pfam" id="PF00482"/>
    </source>
</evidence>
<feature type="region of interest" description="Disordered" evidence="8">
    <location>
        <begin position="1"/>
        <end position="21"/>
    </location>
</feature>
<organism evidence="11 12">
    <name type="scientific">Desulfurispirillum indicum (strain ATCC BAA-1389 / DSM 22839 / S5)</name>
    <dbReference type="NCBI Taxonomy" id="653733"/>
    <lineage>
        <taxon>Bacteria</taxon>
        <taxon>Pseudomonadati</taxon>
        <taxon>Chrysiogenota</taxon>
        <taxon>Chrysiogenia</taxon>
        <taxon>Chrysiogenales</taxon>
        <taxon>Chrysiogenaceae</taxon>
        <taxon>Desulfurispirillum</taxon>
    </lineage>
</organism>
<proteinExistence type="inferred from homology"/>
<dbReference type="InterPro" id="IPR018076">
    <property type="entry name" value="T2SS_GspF_dom"/>
</dbReference>
<gene>
    <name evidence="11" type="ordered locus">Selin_0193</name>
</gene>
<keyword evidence="3" id="KW-1003">Cell membrane</keyword>
<dbReference type="GO" id="GO:0005886">
    <property type="term" value="C:plasma membrane"/>
    <property type="evidence" value="ECO:0007669"/>
    <property type="project" value="UniProtKB-SubCell"/>
</dbReference>
<evidence type="ECO:0000256" key="5">
    <source>
        <dbReference type="ARBA" id="ARBA00022692"/>
    </source>
</evidence>
<name>E6W611_DESIS</name>
<keyword evidence="4" id="KW-0997">Cell inner membrane</keyword>
<dbReference type="FunFam" id="1.20.81.30:FF:000001">
    <property type="entry name" value="Type II secretion system protein F"/>
    <property type="match status" value="2"/>
</dbReference>
<sequence length="419" mass="45543">MPSFEYTGRGAGGSPATGVMEGSSADAVATELLAQGITPVSILPARTAGTGTSKNSLDIGKIFRSARDFSTREGQVKPDELLMFCRQMYALIKAGVPLMRTLHGLADASHSKAMQKVLRDVAHQLESGMSLSASMQVHSRVFPPIVINMVHIGENTGQLDNAFLQVAAYLEMDKNNKKRIKQATRYPTVIISAMVLAITVINIMVIPAFTQVFARMGSDLPLATRFLIGMSNAFTHYWWLMLLMALLAYASLKYSQRTPSGALLLDRVKLSIPLIGPLTERIVLSRFCRTLAMMLSAGVPALQALSAVSRSVGNLYIAQSIDQMRQSIEGGESLSRSAAATKRFTPMVLQMMAVGEETGSTDTMLLETAEFYDQAIDYDLKRLSDALEPILLVFMGALVLLLALGIFMPMWSMGSAMGR</sequence>
<dbReference type="InterPro" id="IPR003004">
    <property type="entry name" value="GspF/PilC"/>
</dbReference>
<dbReference type="AlphaFoldDB" id="E6W611"/>
<evidence type="ECO:0000256" key="9">
    <source>
        <dbReference type="SAM" id="Phobius"/>
    </source>
</evidence>
<dbReference type="PANTHER" id="PTHR30012:SF4">
    <property type="entry name" value="MSHA BIOGENESIS PROTEIN MSHG"/>
    <property type="match status" value="1"/>
</dbReference>
<evidence type="ECO:0000256" key="2">
    <source>
        <dbReference type="ARBA" id="ARBA00005745"/>
    </source>
</evidence>
<keyword evidence="5 9" id="KW-0812">Transmembrane</keyword>
<reference evidence="11 12" key="1">
    <citation type="submission" date="2010-12" db="EMBL/GenBank/DDBJ databases">
        <title>Complete sequence of Desulfurispirillum indicum S5.</title>
        <authorList>
            <consortium name="US DOE Joint Genome Institute"/>
            <person name="Lucas S."/>
            <person name="Copeland A."/>
            <person name="Lapidus A."/>
            <person name="Cheng J.-F."/>
            <person name="Goodwin L."/>
            <person name="Pitluck S."/>
            <person name="Chertkov O."/>
            <person name="Held B."/>
            <person name="Detter J.C."/>
            <person name="Han C."/>
            <person name="Tapia R."/>
            <person name="Land M."/>
            <person name="Hauser L."/>
            <person name="Kyrpides N."/>
            <person name="Ivanova N."/>
            <person name="Mikhailova N."/>
            <person name="Haggblom M."/>
            <person name="Rauschenbach I."/>
            <person name="Bini E."/>
            <person name="Woyke T."/>
        </authorList>
    </citation>
    <scope>NUCLEOTIDE SEQUENCE [LARGE SCALE GENOMIC DNA]</scope>
    <source>
        <strain evidence="12">ATCC BAA-1389 / DSM 22839 / S5</strain>
    </source>
</reference>
<keyword evidence="12" id="KW-1185">Reference proteome</keyword>